<dbReference type="EMBL" id="JAOWIN010000002">
    <property type="protein sequence ID" value="MDI9092009.1"/>
    <property type="molecule type" value="Genomic_DNA"/>
</dbReference>
<comment type="caution">
    <text evidence="1">The sequence shown here is derived from an EMBL/GenBank/DDBJ whole genome shotgun (WGS) entry which is preliminary data.</text>
</comment>
<gene>
    <name evidence="1" type="ORF">OGX73_05165</name>
</gene>
<dbReference type="AlphaFoldDB" id="A0AAW6UEL2"/>
<proteinExistence type="predicted"/>
<protein>
    <submittedName>
        <fullName evidence="1">Uncharacterized protein</fullName>
    </submittedName>
</protein>
<organism evidence="1 2">
    <name type="scientific">Providencia rettgeri</name>
    <dbReference type="NCBI Taxonomy" id="587"/>
    <lineage>
        <taxon>Bacteria</taxon>
        <taxon>Pseudomonadati</taxon>
        <taxon>Pseudomonadota</taxon>
        <taxon>Gammaproteobacteria</taxon>
        <taxon>Enterobacterales</taxon>
        <taxon>Morganellaceae</taxon>
        <taxon>Providencia</taxon>
    </lineage>
</organism>
<evidence type="ECO:0000313" key="1">
    <source>
        <dbReference type="EMBL" id="MDI9092009.1"/>
    </source>
</evidence>
<name>A0AAW6UEL2_PRORE</name>
<evidence type="ECO:0000313" key="2">
    <source>
        <dbReference type="Proteomes" id="UP001159001"/>
    </source>
</evidence>
<dbReference type="Proteomes" id="UP001159001">
    <property type="component" value="Unassembled WGS sequence"/>
</dbReference>
<accession>A0AAW6UEL2</accession>
<sequence>MPSPQFFSRIGREQQRDIRDHQLAAILEIGMAPSPISGEFGKTI</sequence>
<reference evidence="1" key="1">
    <citation type="submission" date="2022-10" db="EMBL/GenBank/DDBJ databases">
        <title>Bacterial isolates recovered from the One Health project in Brazil.</title>
        <authorList>
            <person name="Valiatti T.B."/>
            <person name="Santos F."/>
            <person name="Cayo R."/>
            <person name="Gales A.C."/>
        </authorList>
    </citation>
    <scope>NUCLEOTIDE SEQUENCE</scope>
    <source>
        <strain evidence="1">PVR188</strain>
    </source>
</reference>